<evidence type="ECO:0000313" key="2">
    <source>
        <dbReference type="EMBL" id="GAH73270.1"/>
    </source>
</evidence>
<protein>
    <submittedName>
        <fullName evidence="2">Uncharacterized protein</fullName>
    </submittedName>
</protein>
<comment type="caution">
    <text evidence="2">The sequence shown here is derived from an EMBL/GenBank/DDBJ whole genome shotgun (WGS) entry which is preliminary data.</text>
</comment>
<keyword evidence="1" id="KW-1133">Transmembrane helix</keyword>
<reference evidence="2" key="1">
    <citation type="journal article" date="2014" name="Front. Microbiol.">
        <title>High frequency of phylogenetically diverse reductive dehalogenase-homologous genes in deep subseafloor sedimentary metagenomes.</title>
        <authorList>
            <person name="Kawai M."/>
            <person name="Futagami T."/>
            <person name="Toyoda A."/>
            <person name="Takaki Y."/>
            <person name="Nishi S."/>
            <person name="Hori S."/>
            <person name="Arai W."/>
            <person name="Tsubouchi T."/>
            <person name="Morono Y."/>
            <person name="Uchiyama I."/>
            <person name="Ito T."/>
            <person name="Fujiyama A."/>
            <person name="Inagaki F."/>
            <person name="Takami H."/>
        </authorList>
    </citation>
    <scope>NUCLEOTIDE SEQUENCE</scope>
    <source>
        <strain evidence="2">Expedition CK06-06</strain>
    </source>
</reference>
<keyword evidence="1" id="KW-0812">Transmembrane</keyword>
<gene>
    <name evidence="2" type="ORF">S03H2_51433</name>
</gene>
<accession>X1IVH3</accession>
<dbReference type="AlphaFoldDB" id="X1IVH3"/>
<keyword evidence="1" id="KW-0472">Membrane</keyword>
<name>X1IVH3_9ZZZZ</name>
<sequence>MRSFAKKLTRTIFVIIIATVLFLIVFYLDKFDIVRLSPITLVEQIPYEEVIEIEEFEETEFYDSMNKFIGAEIVIRVRFPAHIEPAERLPLEYKDELKRAYSNVDIYVKEIPSKEALEKMMEALADSKYLELIEDKEIQAFLYEAKLNNKKVKRIEKIFLTPESYFFVKY</sequence>
<dbReference type="EMBL" id="BARU01032627">
    <property type="protein sequence ID" value="GAH73270.1"/>
    <property type="molecule type" value="Genomic_DNA"/>
</dbReference>
<proteinExistence type="predicted"/>
<organism evidence="2">
    <name type="scientific">marine sediment metagenome</name>
    <dbReference type="NCBI Taxonomy" id="412755"/>
    <lineage>
        <taxon>unclassified sequences</taxon>
        <taxon>metagenomes</taxon>
        <taxon>ecological metagenomes</taxon>
    </lineage>
</organism>
<feature type="transmembrane region" description="Helical" evidence="1">
    <location>
        <begin position="12"/>
        <end position="28"/>
    </location>
</feature>
<evidence type="ECO:0000256" key="1">
    <source>
        <dbReference type="SAM" id="Phobius"/>
    </source>
</evidence>